<dbReference type="SUPFAM" id="SSF51445">
    <property type="entry name" value="(Trans)glycosidases"/>
    <property type="match status" value="1"/>
</dbReference>
<dbReference type="GO" id="GO:0005975">
    <property type="term" value="P:carbohydrate metabolic process"/>
    <property type="evidence" value="ECO:0007669"/>
    <property type="project" value="InterPro"/>
</dbReference>
<dbReference type="PANTHER" id="PTHR10353:SF36">
    <property type="entry name" value="LP05116P"/>
    <property type="match status" value="1"/>
</dbReference>
<gene>
    <name evidence="5" type="ORF">M231_04041</name>
</gene>
<dbReference type="EMBL" id="SDIL01000043">
    <property type="protein sequence ID" value="RXK38731.1"/>
    <property type="molecule type" value="Genomic_DNA"/>
</dbReference>
<sequence>MLISHYLHWVLDLLGVYMHFEGQLPIDKPLNVPDRAHFPSTFLHGYATAATQIEGGVSADGRGPSIWDSFSREPGVIKDNTTTDIATRSYQMWGEDVDLLSQLNANTYRFSISWSRVIPLGDRDAPVNQKGLEYYDRLVDALLDNGITPFVTLHHWDVPLSLQNRYDGWLNAEEMTKDFVRFADVCFARYGDRVKHWVTINEPLTVTNIGYGSPKHAPGYDSALLTFSAGYGMLHAHAHVVDVYRRIYQPTQNGQIGIALCGTFGVPFSASEQGGDRVAVQAKWDFQWNWFASPIFLTGKYPESMITHYGTRLPPISSELSSLLLGSADFFAFNTYFYNAVRRDGDDELNALTTEHYHFSNGSEFGHPVGENGWRGGDRPFFILPVAYEAVPKRLYDMVHFLGKTYKKPMYLTEFGFARKNEQNMDLIDAVEDAERVQYLQEALDALRLAVHEGVDLRGCFIWTLTDNWEWSEGFTWRFGAAHTDIESSKRTVKKSGNFTADQARWSPDLSHAQRRISLLVQAQVRDFRVFEEDKG</sequence>
<reference evidence="5 6" key="1">
    <citation type="submission" date="2016-06" db="EMBL/GenBank/DDBJ databases">
        <title>Evolution of pathogenesis and genome organization in the Tremellales.</title>
        <authorList>
            <person name="Cuomo C."/>
            <person name="Litvintseva A."/>
            <person name="Heitman J."/>
            <person name="Chen Y."/>
            <person name="Sun S."/>
            <person name="Springer D."/>
            <person name="Dromer F."/>
            <person name="Young S."/>
            <person name="Zeng Q."/>
            <person name="Chapman S."/>
            <person name="Gujja S."/>
            <person name="Saif S."/>
            <person name="Birren B."/>
        </authorList>
    </citation>
    <scope>NUCLEOTIDE SEQUENCE [LARGE SCALE GENOMIC DNA]</scope>
    <source>
        <strain evidence="5 6">ATCC 28783</strain>
    </source>
</reference>
<keyword evidence="6" id="KW-1185">Reference proteome</keyword>
<accession>A0A4Q1BLQ2</accession>
<dbReference type="STRING" id="5217.A0A4Q1BLQ2"/>
<dbReference type="GO" id="GO:0008422">
    <property type="term" value="F:beta-glucosidase activity"/>
    <property type="evidence" value="ECO:0007669"/>
    <property type="project" value="TreeGrafter"/>
</dbReference>
<name>A0A4Q1BLQ2_TREME</name>
<organism evidence="5 6">
    <name type="scientific">Tremella mesenterica</name>
    <name type="common">Jelly fungus</name>
    <dbReference type="NCBI Taxonomy" id="5217"/>
    <lineage>
        <taxon>Eukaryota</taxon>
        <taxon>Fungi</taxon>
        <taxon>Dikarya</taxon>
        <taxon>Basidiomycota</taxon>
        <taxon>Agaricomycotina</taxon>
        <taxon>Tremellomycetes</taxon>
        <taxon>Tremellales</taxon>
        <taxon>Tremellaceae</taxon>
        <taxon>Tremella</taxon>
    </lineage>
</organism>
<keyword evidence="3" id="KW-0326">Glycosidase</keyword>
<evidence type="ECO:0000256" key="4">
    <source>
        <dbReference type="RuleBase" id="RU003690"/>
    </source>
</evidence>
<proteinExistence type="inferred from homology"/>
<comment type="similarity">
    <text evidence="1 4">Belongs to the glycosyl hydrolase 1 family.</text>
</comment>
<evidence type="ECO:0000313" key="5">
    <source>
        <dbReference type="EMBL" id="RXK38731.1"/>
    </source>
</evidence>
<dbReference type="InterPro" id="IPR001360">
    <property type="entry name" value="Glyco_hydro_1"/>
</dbReference>
<dbReference type="InParanoid" id="A0A4Q1BLQ2"/>
<evidence type="ECO:0000313" key="6">
    <source>
        <dbReference type="Proteomes" id="UP000289152"/>
    </source>
</evidence>
<keyword evidence="2" id="KW-0378">Hydrolase</keyword>
<comment type="caution">
    <text evidence="5">The sequence shown here is derived from an EMBL/GenBank/DDBJ whole genome shotgun (WGS) entry which is preliminary data.</text>
</comment>
<dbReference type="PANTHER" id="PTHR10353">
    <property type="entry name" value="GLYCOSYL HYDROLASE"/>
    <property type="match status" value="1"/>
</dbReference>
<protein>
    <recommendedName>
        <fullName evidence="7">Beta-glucosidase</fullName>
    </recommendedName>
</protein>
<dbReference type="AlphaFoldDB" id="A0A4Q1BLQ2"/>
<dbReference type="Gene3D" id="3.20.20.80">
    <property type="entry name" value="Glycosidases"/>
    <property type="match status" value="1"/>
</dbReference>
<evidence type="ECO:0008006" key="7">
    <source>
        <dbReference type="Google" id="ProtNLM"/>
    </source>
</evidence>
<evidence type="ECO:0000256" key="3">
    <source>
        <dbReference type="ARBA" id="ARBA00023295"/>
    </source>
</evidence>
<evidence type="ECO:0000256" key="2">
    <source>
        <dbReference type="ARBA" id="ARBA00022801"/>
    </source>
</evidence>
<dbReference type="Pfam" id="PF00232">
    <property type="entry name" value="Glyco_hydro_1"/>
    <property type="match status" value="1"/>
</dbReference>
<dbReference type="InterPro" id="IPR017853">
    <property type="entry name" value="GH"/>
</dbReference>
<dbReference type="PRINTS" id="PR00131">
    <property type="entry name" value="GLHYDRLASE1"/>
</dbReference>
<dbReference type="Proteomes" id="UP000289152">
    <property type="component" value="Unassembled WGS sequence"/>
</dbReference>
<dbReference type="OrthoDB" id="65569at2759"/>
<dbReference type="VEuPathDB" id="FungiDB:TREMEDRAFT_33113"/>
<evidence type="ECO:0000256" key="1">
    <source>
        <dbReference type="ARBA" id="ARBA00010838"/>
    </source>
</evidence>